<organism evidence="2 3">
    <name type="scientific">Gigaspora margarita</name>
    <dbReference type="NCBI Taxonomy" id="4874"/>
    <lineage>
        <taxon>Eukaryota</taxon>
        <taxon>Fungi</taxon>
        <taxon>Fungi incertae sedis</taxon>
        <taxon>Mucoromycota</taxon>
        <taxon>Glomeromycotina</taxon>
        <taxon>Glomeromycetes</taxon>
        <taxon>Diversisporales</taxon>
        <taxon>Gigasporaceae</taxon>
        <taxon>Gigaspora</taxon>
    </lineage>
</organism>
<proteinExistence type="predicted"/>
<evidence type="ECO:0000313" key="3">
    <source>
        <dbReference type="Proteomes" id="UP000789901"/>
    </source>
</evidence>
<reference evidence="2 3" key="1">
    <citation type="submission" date="2021-06" db="EMBL/GenBank/DDBJ databases">
        <authorList>
            <person name="Kallberg Y."/>
            <person name="Tangrot J."/>
            <person name="Rosling A."/>
        </authorList>
    </citation>
    <scope>NUCLEOTIDE SEQUENCE [LARGE SCALE GENOMIC DNA]</scope>
    <source>
        <strain evidence="2 3">120-4 pot B 10/14</strain>
    </source>
</reference>
<protein>
    <submittedName>
        <fullName evidence="2">28777_t:CDS:1</fullName>
    </submittedName>
</protein>
<evidence type="ECO:0000256" key="1">
    <source>
        <dbReference type="SAM" id="MobiDB-lite"/>
    </source>
</evidence>
<dbReference type="Proteomes" id="UP000789901">
    <property type="component" value="Unassembled WGS sequence"/>
</dbReference>
<sequence length="56" mass="6044">MAFLTKPVQLKLYVSSSSTASPKSQHKSTKLPTTTKAAAPSNDERPGERNAEIMPN</sequence>
<evidence type="ECO:0000313" key="2">
    <source>
        <dbReference type="EMBL" id="CAG8690760.1"/>
    </source>
</evidence>
<keyword evidence="3" id="KW-1185">Reference proteome</keyword>
<accession>A0ABN7UWE2</accession>
<feature type="region of interest" description="Disordered" evidence="1">
    <location>
        <begin position="14"/>
        <end position="56"/>
    </location>
</feature>
<feature type="compositionally biased region" description="Low complexity" evidence="1">
    <location>
        <begin position="30"/>
        <end position="41"/>
    </location>
</feature>
<dbReference type="EMBL" id="CAJVQB010006740">
    <property type="protein sequence ID" value="CAG8690760.1"/>
    <property type="molecule type" value="Genomic_DNA"/>
</dbReference>
<feature type="compositionally biased region" description="Basic and acidic residues" evidence="1">
    <location>
        <begin position="42"/>
        <end position="56"/>
    </location>
</feature>
<feature type="compositionally biased region" description="Polar residues" evidence="1">
    <location>
        <begin position="14"/>
        <end position="23"/>
    </location>
</feature>
<comment type="caution">
    <text evidence="2">The sequence shown here is derived from an EMBL/GenBank/DDBJ whole genome shotgun (WGS) entry which is preliminary data.</text>
</comment>
<name>A0ABN7UWE2_GIGMA</name>
<gene>
    <name evidence="2" type="ORF">GMARGA_LOCUS11496</name>
</gene>